<evidence type="ECO:0000256" key="1">
    <source>
        <dbReference type="ARBA" id="ARBA00004651"/>
    </source>
</evidence>
<feature type="domain" description="EamA" evidence="7">
    <location>
        <begin position="7"/>
        <end position="137"/>
    </location>
</feature>
<dbReference type="GO" id="GO:0005886">
    <property type="term" value="C:plasma membrane"/>
    <property type="evidence" value="ECO:0007669"/>
    <property type="project" value="UniProtKB-SubCell"/>
</dbReference>
<feature type="transmembrane region" description="Helical" evidence="6">
    <location>
        <begin position="121"/>
        <end position="138"/>
    </location>
</feature>
<keyword evidence="4 6" id="KW-1133">Transmembrane helix</keyword>
<accession>A0A063Y4E6</accession>
<keyword evidence="2" id="KW-1003">Cell membrane</keyword>
<reference evidence="8 9" key="1">
    <citation type="journal article" date="2005" name="Int. J. Syst. Evol. Microbiol.">
        <title>Nitrincola lacisaponensis gen. nov., sp. nov., a novel alkaliphilic bacterium isolated from an alkaline, saline lake.</title>
        <authorList>
            <person name="Dimitriu P.A."/>
            <person name="Shukla S.K."/>
            <person name="Conradt J."/>
            <person name="Marquez M.C."/>
            <person name="Ventosa A."/>
            <person name="Maglia A."/>
            <person name="Peyton B.M."/>
            <person name="Pinkart H.C."/>
            <person name="Mormile M.R."/>
        </authorList>
    </citation>
    <scope>NUCLEOTIDE SEQUENCE [LARGE SCALE GENOMIC DNA]</scope>
    <source>
        <strain evidence="8 9">4CA</strain>
    </source>
</reference>
<name>A0A063Y4E6_9GAMM</name>
<evidence type="ECO:0000256" key="5">
    <source>
        <dbReference type="ARBA" id="ARBA00023136"/>
    </source>
</evidence>
<feature type="transmembrane region" description="Helical" evidence="6">
    <location>
        <begin position="36"/>
        <end position="53"/>
    </location>
</feature>
<dbReference type="AlphaFoldDB" id="A0A063Y4E6"/>
<dbReference type="Pfam" id="PF00892">
    <property type="entry name" value="EamA"/>
    <property type="match status" value="2"/>
</dbReference>
<dbReference type="SUPFAM" id="SSF103481">
    <property type="entry name" value="Multidrug resistance efflux transporter EmrE"/>
    <property type="match status" value="2"/>
</dbReference>
<dbReference type="OrthoDB" id="5584577at2"/>
<dbReference type="EMBL" id="JMSZ01000028">
    <property type="protein sequence ID" value="KDE39646.1"/>
    <property type="molecule type" value="Genomic_DNA"/>
</dbReference>
<evidence type="ECO:0000256" key="3">
    <source>
        <dbReference type="ARBA" id="ARBA00022692"/>
    </source>
</evidence>
<evidence type="ECO:0000256" key="6">
    <source>
        <dbReference type="SAM" id="Phobius"/>
    </source>
</evidence>
<feature type="transmembrane region" description="Helical" evidence="6">
    <location>
        <begin position="267"/>
        <end position="283"/>
    </location>
</feature>
<evidence type="ECO:0000259" key="7">
    <source>
        <dbReference type="Pfam" id="PF00892"/>
    </source>
</evidence>
<dbReference type="Proteomes" id="UP000027318">
    <property type="component" value="Unassembled WGS sequence"/>
</dbReference>
<dbReference type="PANTHER" id="PTHR32322:SF18">
    <property type="entry name" value="S-ADENOSYLMETHIONINE_S-ADENOSYLHOMOCYSTEINE TRANSPORTER"/>
    <property type="match status" value="1"/>
</dbReference>
<dbReference type="InterPro" id="IPR000620">
    <property type="entry name" value="EamA_dom"/>
</dbReference>
<dbReference type="InterPro" id="IPR037185">
    <property type="entry name" value="EmrE-like"/>
</dbReference>
<keyword evidence="9" id="KW-1185">Reference proteome</keyword>
<feature type="domain" description="EamA" evidence="7">
    <location>
        <begin position="152"/>
        <end position="282"/>
    </location>
</feature>
<evidence type="ECO:0000313" key="9">
    <source>
        <dbReference type="Proteomes" id="UP000027318"/>
    </source>
</evidence>
<evidence type="ECO:0000256" key="4">
    <source>
        <dbReference type="ARBA" id="ARBA00022989"/>
    </source>
</evidence>
<keyword evidence="3 6" id="KW-0812">Transmembrane</keyword>
<gene>
    <name evidence="8" type="ORF">ADINL_1924</name>
</gene>
<organism evidence="8 9">
    <name type="scientific">Nitrincola lacisaponensis</name>
    <dbReference type="NCBI Taxonomy" id="267850"/>
    <lineage>
        <taxon>Bacteria</taxon>
        <taxon>Pseudomonadati</taxon>
        <taxon>Pseudomonadota</taxon>
        <taxon>Gammaproteobacteria</taxon>
        <taxon>Oceanospirillales</taxon>
        <taxon>Oceanospirillaceae</taxon>
        <taxon>Nitrincola</taxon>
    </lineage>
</organism>
<sequence length="302" mass="33654">MDWRARLALLLAMAIWGSSFIALKVAVDTIHPMQVIFLRMLIGSITFLLLLPLWRRGFNYQAGDWKWLAAMVLFEPCLYFIFESLALKYTSAGQAGMVTSILPLLVAIGAWLMLKERISNHQWLGFLIAFAGVVWMSWGSDISSHAPNPLLGNSLELMAMICAVGYTLVVKKLTDRYSPLFLTAIQTLFGVIFFLPLALLAPLPEQVSWEVMGYITYLGIFSTLGAYGLYNYALSRTHASHVGAYVNLIPVFTLLFAFILLNEVLNTQQWLAVLLVFTGVAVSQRSRRGRKALDQIPPGAVS</sequence>
<protein>
    <submittedName>
        <fullName evidence="8">Permease of the drug/metabolite transporter (DMT) superfamily</fullName>
    </submittedName>
</protein>
<dbReference type="PATRIC" id="fig|267850.7.peg.1893"/>
<keyword evidence="5 6" id="KW-0472">Membrane</keyword>
<feature type="transmembrane region" description="Helical" evidence="6">
    <location>
        <begin position="65"/>
        <end position="82"/>
    </location>
</feature>
<feature type="transmembrane region" description="Helical" evidence="6">
    <location>
        <begin position="180"/>
        <end position="199"/>
    </location>
</feature>
<evidence type="ECO:0000256" key="2">
    <source>
        <dbReference type="ARBA" id="ARBA00022475"/>
    </source>
</evidence>
<feature type="transmembrane region" description="Helical" evidence="6">
    <location>
        <begin position="94"/>
        <end position="114"/>
    </location>
</feature>
<feature type="transmembrane region" description="Helical" evidence="6">
    <location>
        <begin position="242"/>
        <end position="261"/>
    </location>
</feature>
<dbReference type="Gene3D" id="1.10.3730.20">
    <property type="match status" value="1"/>
</dbReference>
<proteinExistence type="predicted"/>
<dbReference type="RefSeq" id="WP_152547659.1">
    <property type="nucleotide sequence ID" value="NZ_JMSZ01000028.1"/>
</dbReference>
<comment type="caution">
    <text evidence="8">The sequence shown here is derived from an EMBL/GenBank/DDBJ whole genome shotgun (WGS) entry which is preliminary data.</text>
</comment>
<feature type="transmembrane region" description="Helical" evidence="6">
    <location>
        <begin position="211"/>
        <end position="230"/>
    </location>
</feature>
<dbReference type="InterPro" id="IPR050638">
    <property type="entry name" value="AA-Vitamin_Transporters"/>
</dbReference>
<dbReference type="STRING" id="267850.ADINL_1924"/>
<comment type="subcellular location">
    <subcellularLocation>
        <location evidence="1">Cell membrane</location>
        <topology evidence="1">Multi-pass membrane protein</topology>
    </subcellularLocation>
</comment>
<dbReference type="PANTHER" id="PTHR32322">
    <property type="entry name" value="INNER MEMBRANE TRANSPORTER"/>
    <property type="match status" value="1"/>
</dbReference>
<feature type="transmembrane region" description="Helical" evidence="6">
    <location>
        <begin position="150"/>
        <end position="168"/>
    </location>
</feature>
<evidence type="ECO:0000313" key="8">
    <source>
        <dbReference type="EMBL" id="KDE39646.1"/>
    </source>
</evidence>